<evidence type="ECO:0000256" key="1">
    <source>
        <dbReference type="SAM" id="SignalP"/>
    </source>
</evidence>
<keyword evidence="4" id="KW-1185">Reference proteome</keyword>
<feature type="chain" id="PRO_5040800210" description="DUF7907 domain-containing protein" evidence="1">
    <location>
        <begin position="17"/>
        <end position="169"/>
    </location>
</feature>
<dbReference type="AlphaFoldDB" id="A0A9W9FRF5"/>
<evidence type="ECO:0000259" key="2">
    <source>
        <dbReference type="Pfam" id="PF25484"/>
    </source>
</evidence>
<dbReference type="InterPro" id="IPR057229">
    <property type="entry name" value="DUF7907"/>
</dbReference>
<dbReference type="GeneID" id="81392105"/>
<dbReference type="Proteomes" id="UP001141434">
    <property type="component" value="Unassembled WGS sequence"/>
</dbReference>
<protein>
    <recommendedName>
        <fullName evidence="2">DUF7907 domain-containing protein</fullName>
    </recommendedName>
</protein>
<reference evidence="3" key="2">
    <citation type="journal article" date="2023" name="IMA Fungus">
        <title>Comparative genomic study of the Penicillium genus elucidates a diverse pangenome and 15 lateral gene transfer events.</title>
        <authorList>
            <person name="Petersen C."/>
            <person name="Sorensen T."/>
            <person name="Nielsen M.R."/>
            <person name="Sondergaard T.E."/>
            <person name="Sorensen J.L."/>
            <person name="Fitzpatrick D.A."/>
            <person name="Frisvad J.C."/>
            <person name="Nielsen K.L."/>
        </authorList>
    </citation>
    <scope>NUCLEOTIDE SEQUENCE</scope>
    <source>
        <strain evidence="3">IBT 34128</strain>
    </source>
</reference>
<reference evidence="3" key="1">
    <citation type="submission" date="2022-11" db="EMBL/GenBank/DDBJ databases">
        <authorList>
            <person name="Petersen C."/>
        </authorList>
    </citation>
    <scope>NUCLEOTIDE SEQUENCE</scope>
    <source>
        <strain evidence="3">IBT 34128</strain>
    </source>
</reference>
<proteinExistence type="predicted"/>
<accession>A0A9W9FRF5</accession>
<dbReference type="OrthoDB" id="3518533at2759"/>
<comment type="caution">
    <text evidence="3">The sequence shown here is derived from an EMBL/GenBank/DDBJ whole genome shotgun (WGS) entry which is preliminary data.</text>
</comment>
<dbReference type="RefSeq" id="XP_056514004.1">
    <property type="nucleotide sequence ID" value="XM_056652937.1"/>
</dbReference>
<sequence>MKVFTILALLFAVVTASPIAKEKKYFHLQTTGAKNKELNNLFVHSYHTGAGLNDVVLAKDSDSAARVFLNGTNAQVDFKTEFPWGFVAVGDTNYASWESIKINVGYGSDGFSIKDGNFQWSTEYSFGGWLVCDWFHNVPQLFYLNRYYKPVIPSSCSKVQLKPVYLQQK</sequence>
<evidence type="ECO:0000313" key="4">
    <source>
        <dbReference type="Proteomes" id="UP001141434"/>
    </source>
</evidence>
<keyword evidence="1" id="KW-0732">Signal</keyword>
<organism evidence="3 4">
    <name type="scientific">Penicillium alfredii</name>
    <dbReference type="NCBI Taxonomy" id="1506179"/>
    <lineage>
        <taxon>Eukaryota</taxon>
        <taxon>Fungi</taxon>
        <taxon>Dikarya</taxon>
        <taxon>Ascomycota</taxon>
        <taxon>Pezizomycotina</taxon>
        <taxon>Eurotiomycetes</taxon>
        <taxon>Eurotiomycetidae</taxon>
        <taxon>Eurotiales</taxon>
        <taxon>Aspergillaceae</taxon>
        <taxon>Penicillium</taxon>
    </lineage>
</organism>
<feature type="domain" description="DUF7907" evidence="2">
    <location>
        <begin position="24"/>
        <end position="165"/>
    </location>
</feature>
<gene>
    <name evidence="3" type="ORF">NUU61_002355</name>
</gene>
<name>A0A9W9FRF5_9EURO</name>
<dbReference type="Pfam" id="PF25484">
    <property type="entry name" value="DUF7907"/>
    <property type="match status" value="1"/>
</dbReference>
<evidence type="ECO:0000313" key="3">
    <source>
        <dbReference type="EMBL" id="KAJ5105008.1"/>
    </source>
</evidence>
<feature type="signal peptide" evidence="1">
    <location>
        <begin position="1"/>
        <end position="16"/>
    </location>
</feature>
<dbReference type="EMBL" id="JAPMSZ010000004">
    <property type="protein sequence ID" value="KAJ5105008.1"/>
    <property type="molecule type" value="Genomic_DNA"/>
</dbReference>